<dbReference type="PANTHER" id="PTHR36346">
    <property type="entry name" value="EXPRESSED PROTEIN"/>
    <property type="match status" value="1"/>
</dbReference>
<evidence type="ECO:0000313" key="1">
    <source>
        <dbReference type="EMBL" id="KAG6571144.1"/>
    </source>
</evidence>
<dbReference type="Proteomes" id="UP000685013">
    <property type="component" value="Chromosome 20"/>
</dbReference>
<dbReference type="PANTHER" id="PTHR36346:SF2">
    <property type="entry name" value="EXPRESSED PROTEIN"/>
    <property type="match status" value="1"/>
</dbReference>
<keyword evidence="2" id="KW-1185">Reference proteome</keyword>
<proteinExistence type="predicted"/>
<evidence type="ECO:0000313" key="2">
    <source>
        <dbReference type="Proteomes" id="UP000685013"/>
    </source>
</evidence>
<accession>A0AAV6LVN9</accession>
<comment type="caution">
    <text evidence="1">The sequence shown here is derived from an EMBL/GenBank/DDBJ whole genome shotgun (WGS) entry which is preliminary data.</text>
</comment>
<dbReference type="AlphaFoldDB" id="A0AAV6LVN9"/>
<dbReference type="EMBL" id="JAGKQH010000020">
    <property type="protein sequence ID" value="KAG6571144.1"/>
    <property type="molecule type" value="Genomic_DNA"/>
</dbReference>
<feature type="non-terminal residue" evidence="1">
    <location>
        <position position="1"/>
    </location>
</feature>
<sequence length="130" mass="15081">MSAMVESWMSELGKWKNRVEAQKKKKPLMPKSNQFLQNDVVSAHSDDTETERERETTICLLIDRFAPSVNQLIFCFCPPPPPPPSLHDAAAVLHFSGRQRWWLPKVLAFSCPEKSKTVELCVYFYFNLFF</sequence>
<organism evidence="1 2">
    <name type="scientific">Cucurbita argyrosperma subsp. sororia</name>
    <dbReference type="NCBI Taxonomy" id="37648"/>
    <lineage>
        <taxon>Eukaryota</taxon>
        <taxon>Viridiplantae</taxon>
        <taxon>Streptophyta</taxon>
        <taxon>Embryophyta</taxon>
        <taxon>Tracheophyta</taxon>
        <taxon>Spermatophyta</taxon>
        <taxon>Magnoliopsida</taxon>
        <taxon>eudicotyledons</taxon>
        <taxon>Gunneridae</taxon>
        <taxon>Pentapetalae</taxon>
        <taxon>rosids</taxon>
        <taxon>fabids</taxon>
        <taxon>Cucurbitales</taxon>
        <taxon>Cucurbitaceae</taxon>
        <taxon>Cucurbiteae</taxon>
        <taxon>Cucurbita</taxon>
    </lineage>
</organism>
<protein>
    <submittedName>
        <fullName evidence="1">Uncharacterized protein</fullName>
    </submittedName>
</protein>
<gene>
    <name evidence="1" type="ORF">SDJN03_30059</name>
</gene>
<name>A0AAV6LVN9_9ROSI</name>
<reference evidence="1 2" key="1">
    <citation type="journal article" date="2021" name="Hortic Res">
        <title>The domestication of Cucurbita argyrosperma as revealed by the genome of its wild relative.</title>
        <authorList>
            <person name="Barrera-Redondo J."/>
            <person name="Sanchez-de la Vega G."/>
            <person name="Aguirre-Liguori J.A."/>
            <person name="Castellanos-Morales G."/>
            <person name="Gutierrez-Guerrero Y.T."/>
            <person name="Aguirre-Dugua X."/>
            <person name="Aguirre-Planter E."/>
            <person name="Tenaillon M.I."/>
            <person name="Lira-Saade R."/>
            <person name="Eguiarte L.E."/>
        </authorList>
    </citation>
    <scope>NUCLEOTIDE SEQUENCE [LARGE SCALE GENOMIC DNA]</scope>
    <source>
        <strain evidence="1">JBR-2021</strain>
    </source>
</reference>